<dbReference type="Gene3D" id="1.10.357.10">
    <property type="entry name" value="Tetracycline Repressor, domain 2"/>
    <property type="match status" value="1"/>
</dbReference>
<dbReference type="SUPFAM" id="SSF46689">
    <property type="entry name" value="Homeodomain-like"/>
    <property type="match status" value="1"/>
</dbReference>
<feature type="domain" description="HTH tetR-type" evidence="2">
    <location>
        <begin position="9"/>
        <end position="69"/>
    </location>
</feature>
<gene>
    <name evidence="3" type="ORF">SDC9_113866</name>
</gene>
<comment type="caution">
    <text evidence="3">The sequence shown here is derived from an EMBL/GenBank/DDBJ whole genome shotgun (WGS) entry which is preliminary data.</text>
</comment>
<dbReference type="Pfam" id="PF00440">
    <property type="entry name" value="TetR_N"/>
    <property type="match status" value="1"/>
</dbReference>
<dbReference type="PRINTS" id="PR00455">
    <property type="entry name" value="HTHTETR"/>
</dbReference>
<dbReference type="AlphaFoldDB" id="A0A645BP42"/>
<dbReference type="PANTHER" id="PTHR30055">
    <property type="entry name" value="HTH-TYPE TRANSCRIPTIONAL REGULATOR RUTR"/>
    <property type="match status" value="1"/>
</dbReference>
<dbReference type="EMBL" id="VSSQ01021394">
    <property type="protein sequence ID" value="MPM66952.1"/>
    <property type="molecule type" value="Genomic_DNA"/>
</dbReference>
<protein>
    <recommendedName>
        <fullName evidence="2">HTH tetR-type domain-containing protein</fullName>
    </recommendedName>
</protein>
<dbReference type="PROSITE" id="PS50977">
    <property type="entry name" value="HTH_TETR_2"/>
    <property type="match status" value="1"/>
</dbReference>
<dbReference type="PANTHER" id="PTHR30055:SF226">
    <property type="entry name" value="HTH-TYPE TRANSCRIPTIONAL REGULATOR PKSA"/>
    <property type="match status" value="1"/>
</dbReference>
<proteinExistence type="predicted"/>
<dbReference type="GO" id="GO:0000976">
    <property type="term" value="F:transcription cis-regulatory region binding"/>
    <property type="evidence" value="ECO:0007669"/>
    <property type="project" value="TreeGrafter"/>
</dbReference>
<dbReference type="GO" id="GO:0003700">
    <property type="term" value="F:DNA-binding transcription factor activity"/>
    <property type="evidence" value="ECO:0007669"/>
    <property type="project" value="TreeGrafter"/>
</dbReference>
<accession>A0A645BP42</accession>
<sequence length="191" mass="21275">MTVREDQKEKRRQDILYAGLSLFIQKGYSGTTIKDIAQAVGMSTGLLFHYFASKEELYSELVTLGMEGPMSSVQPTTQEPLAFFAATAERILSYIQTQPFVAKMFVLMHQAYYSDDVPASVKERLVGFDVYTPTAQIIRQGQQNGTIRVGDSVALSIAYWSAIQGIAETLAMHSHLPCPKGEWITDILRAK</sequence>
<evidence type="ECO:0000256" key="1">
    <source>
        <dbReference type="ARBA" id="ARBA00023125"/>
    </source>
</evidence>
<name>A0A645BP42_9ZZZZ</name>
<evidence type="ECO:0000313" key="3">
    <source>
        <dbReference type="EMBL" id="MPM66952.1"/>
    </source>
</evidence>
<dbReference type="InterPro" id="IPR001647">
    <property type="entry name" value="HTH_TetR"/>
</dbReference>
<dbReference type="InterPro" id="IPR050109">
    <property type="entry name" value="HTH-type_TetR-like_transc_reg"/>
</dbReference>
<dbReference type="InterPro" id="IPR009057">
    <property type="entry name" value="Homeodomain-like_sf"/>
</dbReference>
<keyword evidence="1" id="KW-0238">DNA-binding</keyword>
<reference evidence="3" key="1">
    <citation type="submission" date="2019-08" db="EMBL/GenBank/DDBJ databases">
        <authorList>
            <person name="Kucharzyk K."/>
            <person name="Murdoch R.W."/>
            <person name="Higgins S."/>
            <person name="Loffler F."/>
        </authorList>
    </citation>
    <scope>NUCLEOTIDE SEQUENCE</scope>
</reference>
<evidence type="ECO:0000259" key="2">
    <source>
        <dbReference type="PROSITE" id="PS50977"/>
    </source>
</evidence>
<dbReference type="InterPro" id="IPR036271">
    <property type="entry name" value="Tet_transcr_reg_TetR-rel_C_sf"/>
</dbReference>
<organism evidence="3">
    <name type="scientific">bioreactor metagenome</name>
    <dbReference type="NCBI Taxonomy" id="1076179"/>
    <lineage>
        <taxon>unclassified sequences</taxon>
        <taxon>metagenomes</taxon>
        <taxon>ecological metagenomes</taxon>
    </lineage>
</organism>
<dbReference type="SUPFAM" id="SSF48498">
    <property type="entry name" value="Tetracyclin repressor-like, C-terminal domain"/>
    <property type="match status" value="1"/>
</dbReference>